<evidence type="ECO:0000313" key="3">
    <source>
        <dbReference type="Proteomes" id="UP001497392"/>
    </source>
</evidence>
<accession>A0ABP1FYE8</accession>
<dbReference type="Proteomes" id="UP001497392">
    <property type="component" value="Unassembled WGS sequence"/>
</dbReference>
<dbReference type="CDD" id="cd06257">
    <property type="entry name" value="DnaJ"/>
    <property type="match status" value="1"/>
</dbReference>
<dbReference type="InterPro" id="IPR001623">
    <property type="entry name" value="DnaJ_domain"/>
</dbReference>
<name>A0ABP1FYE8_9CHLO</name>
<dbReference type="PROSITE" id="PS50076">
    <property type="entry name" value="DNAJ_2"/>
    <property type="match status" value="1"/>
</dbReference>
<dbReference type="InterPro" id="IPR036869">
    <property type="entry name" value="J_dom_sf"/>
</dbReference>
<dbReference type="SUPFAM" id="SSF46565">
    <property type="entry name" value="Chaperone J-domain"/>
    <property type="match status" value="1"/>
</dbReference>
<proteinExistence type="predicted"/>
<protein>
    <submittedName>
        <fullName evidence="2">G7650 protein</fullName>
    </submittedName>
</protein>
<dbReference type="Gene3D" id="1.10.287.110">
    <property type="entry name" value="DnaJ domain"/>
    <property type="match status" value="1"/>
</dbReference>
<dbReference type="EMBL" id="CAXHTA020000011">
    <property type="protein sequence ID" value="CAL5224890.1"/>
    <property type="molecule type" value="Genomic_DNA"/>
</dbReference>
<evidence type="ECO:0000313" key="2">
    <source>
        <dbReference type="EMBL" id="CAL5224890.1"/>
    </source>
</evidence>
<sequence>MSSQEACRVLGVDNTCSREDLRAAYLSRIKEVHPDINPALQSTDDAVRLNEAYAVLQLELSGTGGLGMRDVFDYPEAEPTKLFINPFACAIDPFMWNELQEVARSGSDPVEALESQGLYIRDTAAYYLTPAQLAAIEAEMRAMEESMSFEFTAWVVTDCLMRAARANERMPSPRRR</sequence>
<keyword evidence="3" id="KW-1185">Reference proteome</keyword>
<organism evidence="2 3">
    <name type="scientific">Coccomyxa viridis</name>
    <dbReference type="NCBI Taxonomy" id="1274662"/>
    <lineage>
        <taxon>Eukaryota</taxon>
        <taxon>Viridiplantae</taxon>
        <taxon>Chlorophyta</taxon>
        <taxon>core chlorophytes</taxon>
        <taxon>Trebouxiophyceae</taxon>
        <taxon>Trebouxiophyceae incertae sedis</taxon>
        <taxon>Coccomyxaceae</taxon>
        <taxon>Coccomyxa</taxon>
    </lineage>
</organism>
<evidence type="ECO:0000259" key="1">
    <source>
        <dbReference type="PROSITE" id="PS50076"/>
    </source>
</evidence>
<dbReference type="PANTHER" id="PTHR44579">
    <property type="entry name" value="OS01G0730500 PROTEIN"/>
    <property type="match status" value="1"/>
</dbReference>
<comment type="caution">
    <text evidence="2">The sequence shown here is derived from an EMBL/GenBank/DDBJ whole genome shotgun (WGS) entry which is preliminary data.</text>
</comment>
<reference evidence="2 3" key="1">
    <citation type="submission" date="2024-06" db="EMBL/GenBank/DDBJ databases">
        <authorList>
            <person name="Kraege A."/>
            <person name="Thomma B."/>
        </authorList>
    </citation>
    <scope>NUCLEOTIDE SEQUENCE [LARGE SCALE GENOMIC DNA]</scope>
</reference>
<dbReference type="SMART" id="SM00271">
    <property type="entry name" value="DnaJ"/>
    <property type="match status" value="1"/>
</dbReference>
<dbReference type="Pfam" id="PF00226">
    <property type="entry name" value="DnaJ"/>
    <property type="match status" value="1"/>
</dbReference>
<feature type="domain" description="J" evidence="1">
    <location>
        <begin position="5"/>
        <end position="76"/>
    </location>
</feature>
<gene>
    <name evidence="2" type="primary">g7650</name>
    <name evidence="2" type="ORF">VP750_LOCUS6549</name>
</gene>
<dbReference type="PANTHER" id="PTHR44579:SF4">
    <property type="entry name" value="J DOMAIN-CONTAINING PROTEIN"/>
    <property type="match status" value="1"/>
</dbReference>